<dbReference type="RefSeq" id="WP_290214658.1">
    <property type="nucleotide sequence ID" value="NZ_JASDCQ010000001.1"/>
</dbReference>
<evidence type="ECO:0000313" key="9">
    <source>
        <dbReference type="Proteomes" id="UP001225873"/>
    </source>
</evidence>
<evidence type="ECO:0000256" key="1">
    <source>
        <dbReference type="ARBA" id="ARBA00004651"/>
    </source>
</evidence>
<evidence type="ECO:0000256" key="2">
    <source>
        <dbReference type="ARBA" id="ARBA00022475"/>
    </source>
</evidence>
<dbReference type="InterPro" id="IPR051791">
    <property type="entry name" value="Pra-immunoreactive"/>
</dbReference>
<feature type="transmembrane region" description="Helical" evidence="6">
    <location>
        <begin position="76"/>
        <end position="99"/>
    </location>
</feature>
<keyword evidence="5 6" id="KW-0472">Membrane</keyword>
<proteinExistence type="predicted"/>
<feature type="domain" description="RDD" evidence="7">
    <location>
        <begin position="35"/>
        <end position="160"/>
    </location>
</feature>
<dbReference type="Proteomes" id="UP001225873">
    <property type="component" value="Unassembled WGS sequence"/>
</dbReference>
<reference evidence="8 9" key="1">
    <citation type="submission" date="2023-03" db="EMBL/GenBank/DDBJ databases">
        <authorList>
            <person name="Uniacke-Lowe S."/>
            <person name="Ross P."/>
            <person name="Hill C."/>
        </authorList>
    </citation>
    <scope>NUCLEOTIDE SEQUENCE [LARGE SCALE GENOMIC DNA]</scope>
    <source>
        <strain evidence="8 9">APC 4016</strain>
    </source>
</reference>
<gene>
    <name evidence="8" type="ORF">QMA01_07025</name>
</gene>
<comment type="caution">
    <text evidence="8">The sequence shown here is derived from an EMBL/GenBank/DDBJ whole genome shotgun (WGS) entry which is preliminary data.</text>
</comment>
<evidence type="ECO:0000256" key="6">
    <source>
        <dbReference type="SAM" id="Phobius"/>
    </source>
</evidence>
<dbReference type="Pfam" id="PF06271">
    <property type="entry name" value="RDD"/>
    <property type="match status" value="1"/>
</dbReference>
<protein>
    <submittedName>
        <fullName evidence="8">RDD family protein</fullName>
    </submittedName>
</protein>
<keyword evidence="9" id="KW-1185">Reference proteome</keyword>
<dbReference type="EMBL" id="JASDCQ010000001">
    <property type="protein sequence ID" value="MDN3427043.1"/>
    <property type="molecule type" value="Genomic_DNA"/>
</dbReference>
<keyword evidence="3 6" id="KW-0812">Transmembrane</keyword>
<dbReference type="PANTHER" id="PTHR36115">
    <property type="entry name" value="PROLINE-RICH ANTIGEN HOMOLOG-RELATED"/>
    <property type="match status" value="1"/>
</dbReference>
<evidence type="ECO:0000313" key="8">
    <source>
        <dbReference type="EMBL" id="MDN3427043.1"/>
    </source>
</evidence>
<name>A0ABT7ZIS8_9BACL</name>
<evidence type="ECO:0000256" key="3">
    <source>
        <dbReference type="ARBA" id="ARBA00022692"/>
    </source>
</evidence>
<keyword evidence="2" id="KW-1003">Cell membrane</keyword>
<feature type="transmembrane region" description="Helical" evidence="6">
    <location>
        <begin position="42"/>
        <end position="64"/>
    </location>
</feature>
<comment type="subcellular location">
    <subcellularLocation>
        <location evidence="1">Cell membrane</location>
        <topology evidence="1">Multi-pass membrane protein</topology>
    </subcellularLocation>
</comment>
<sequence>MTDHETNETATEVQVAPHRPETPSYEEVLFYERKPAGFWVRFWAYLIDLLIITALTSILIKPAFALMGLETTETSWYAPFAIMSAIVFYGYFVLMTKFFRQTVGKMIMGIRVVSLKSNHLSWTTLLFREWIGRFLSVTIWPLYWIVGFTPLKQGVHDFIADTTVVHEESFRKNNAVKKRTDGSGLHETSAV</sequence>
<evidence type="ECO:0000259" key="7">
    <source>
        <dbReference type="Pfam" id="PF06271"/>
    </source>
</evidence>
<keyword evidence="4 6" id="KW-1133">Transmembrane helix</keyword>
<evidence type="ECO:0000256" key="5">
    <source>
        <dbReference type="ARBA" id="ARBA00023136"/>
    </source>
</evidence>
<dbReference type="PANTHER" id="PTHR36115:SF9">
    <property type="entry name" value="LMO1584 PROTEIN"/>
    <property type="match status" value="1"/>
</dbReference>
<organism evidence="8 9">
    <name type="scientific">Planococcus notacanthi</name>
    <dbReference type="NCBI Taxonomy" id="3035188"/>
    <lineage>
        <taxon>Bacteria</taxon>
        <taxon>Bacillati</taxon>
        <taxon>Bacillota</taxon>
        <taxon>Bacilli</taxon>
        <taxon>Bacillales</taxon>
        <taxon>Caryophanaceae</taxon>
        <taxon>Planococcus</taxon>
    </lineage>
</organism>
<accession>A0ABT7ZIS8</accession>
<evidence type="ECO:0000256" key="4">
    <source>
        <dbReference type="ARBA" id="ARBA00022989"/>
    </source>
</evidence>
<dbReference type="InterPro" id="IPR010432">
    <property type="entry name" value="RDD"/>
</dbReference>